<evidence type="ECO:0000256" key="20">
    <source>
        <dbReference type="ARBA" id="ARBA00068795"/>
    </source>
</evidence>
<keyword evidence="6 22" id="KW-0812">Transmembrane</keyword>
<evidence type="ECO:0000256" key="7">
    <source>
        <dbReference type="ARBA" id="ARBA00022741"/>
    </source>
</evidence>
<evidence type="ECO:0000256" key="13">
    <source>
        <dbReference type="ARBA" id="ARBA00023140"/>
    </source>
</evidence>
<dbReference type="STRING" id="7260.B4MYE1"/>
<dbReference type="GO" id="GO:0004467">
    <property type="term" value="F:long-chain fatty acid-CoA ligase activity"/>
    <property type="evidence" value="ECO:0007669"/>
    <property type="project" value="UniProtKB-EC"/>
</dbReference>
<comment type="function">
    <text evidence="19">Acyl-CoA synthetase required for both the import of long chain fatty acids (LCFAs) (C14-C18) and the activation very long chain fatty acids (VLCFAs) (C20-C26) by esterification of the fatty acids into metabolically active CoA-thioesters for subsequent degradation or incorporation into phospholipids. The transport and fatty acyl-CoA synthetase activities are genetically separable and are thus independent activities. Esterifies VLCFAs in the peroxisome matrix. The VLCFAs are actively transported into peroxisomes by a PXA1-PXA2 heterodimeric transporter in the peroxisomal membrane.</text>
</comment>
<keyword evidence="13" id="KW-0576">Peroxisome</keyword>
<comment type="similarity">
    <text evidence="2">Belongs to the ATP-dependent AMP-binding enzyme family.</text>
</comment>
<evidence type="ECO:0000256" key="15">
    <source>
        <dbReference type="ARBA" id="ARBA00036527"/>
    </source>
</evidence>
<dbReference type="GO" id="GO:0005324">
    <property type="term" value="F:long-chain fatty acid transmembrane transporter activity"/>
    <property type="evidence" value="ECO:0007669"/>
    <property type="project" value="TreeGrafter"/>
</dbReference>
<evidence type="ECO:0000256" key="19">
    <source>
        <dbReference type="ARBA" id="ARBA00060276"/>
    </source>
</evidence>
<comment type="subcellular location">
    <subcellularLocation>
        <location evidence="1">Cell membrane</location>
        <topology evidence="1">Multi-pass membrane protein</topology>
    </subcellularLocation>
    <subcellularLocation>
        <location evidence="17">Peroxisome membrane</location>
    </subcellularLocation>
</comment>
<evidence type="ECO:0000256" key="2">
    <source>
        <dbReference type="ARBA" id="ARBA00006432"/>
    </source>
</evidence>
<dbReference type="InParanoid" id="B4MYE1"/>
<evidence type="ECO:0000256" key="5">
    <source>
        <dbReference type="ARBA" id="ARBA00022598"/>
    </source>
</evidence>
<dbReference type="SMR" id="B4MYE1"/>
<evidence type="ECO:0000256" key="1">
    <source>
        <dbReference type="ARBA" id="ARBA00004651"/>
    </source>
</evidence>
<keyword evidence="3" id="KW-0813">Transport</keyword>
<dbReference type="Proteomes" id="UP000007798">
    <property type="component" value="Unassembled WGS sequence"/>
</dbReference>
<comment type="catalytic activity">
    <reaction evidence="18">
        <text>tetracosanoate + ATP + CoA = tetracosanoyl-CoA + AMP + diphosphate</text>
        <dbReference type="Rhea" id="RHEA:33639"/>
        <dbReference type="ChEBI" id="CHEBI:30616"/>
        <dbReference type="ChEBI" id="CHEBI:31014"/>
        <dbReference type="ChEBI" id="CHEBI:33019"/>
        <dbReference type="ChEBI" id="CHEBI:57287"/>
        <dbReference type="ChEBI" id="CHEBI:65052"/>
        <dbReference type="ChEBI" id="CHEBI:456215"/>
    </reaction>
    <physiologicalReaction direction="left-to-right" evidence="18">
        <dbReference type="Rhea" id="RHEA:33640"/>
    </physiologicalReaction>
</comment>
<dbReference type="eggNOG" id="KOG1179">
    <property type="taxonomic scope" value="Eukaryota"/>
</dbReference>
<dbReference type="Gene3D" id="3.30.300.30">
    <property type="match status" value="1"/>
</dbReference>
<feature type="domain" description="AMP-binding enzyme C-terminal" evidence="24">
    <location>
        <begin position="568"/>
        <end position="643"/>
    </location>
</feature>
<organism evidence="25 26">
    <name type="scientific">Drosophila willistoni</name>
    <name type="common">Fruit fly</name>
    <dbReference type="NCBI Taxonomy" id="7260"/>
    <lineage>
        <taxon>Eukaryota</taxon>
        <taxon>Metazoa</taxon>
        <taxon>Ecdysozoa</taxon>
        <taxon>Arthropoda</taxon>
        <taxon>Hexapoda</taxon>
        <taxon>Insecta</taxon>
        <taxon>Pterygota</taxon>
        <taxon>Neoptera</taxon>
        <taxon>Endopterygota</taxon>
        <taxon>Diptera</taxon>
        <taxon>Brachycera</taxon>
        <taxon>Muscomorpha</taxon>
        <taxon>Ephydroidea</taxon>
        <taxon>Drosophilidae</taxon>
        <taxon>Drosophila</taxon>
        <taxon>Sophophora</taxon>
    </lineage>
</organism>
<dbReference type="GO" id="GO:0044539">
    <property type="term" value="P:long-chain fatty acid import into cell"/>
    <property type="evidence" value="ECO:0007669"/>
    <property type="project" value="TreeGrafter"/>
</dbReference>
<accession>B4MYE1</accession>
<keyword evidence="7" id="KW-0547">Nucleotide-binding</keyword>
<dbReference type="InterPro" id="IPR045851">
    <property type="entry name" value="AMP-bd_C_sf"/>
</dbReference>
<keyword evidence="4" id="KW-1003">Cell membrane</keyword>
<evidence type="ECO:0000256" key="16">
    <source>
        <dbReference type="ARBA" id="ARBA00041297"/>
    </source>
</evidence>
<sequence length="690" mass="77609">MNEKRDQVDLEDQDLAEEEEALPAGQKKMELLLELNLKQKFATRLGIVLVGTLMFALFCYDSAMASLTLGAVLALLIRSPTYVFAWVMTVKRDLIALQRFVALNLYLIVMDRRGKTVARCFHDLAKKHPKKICLVMDDHKLTYSEVLLLSQRIAGYFQKRGLQRGDCVALMMETRVEYPCIWLGLSQLGVITALINSNLRGESLLHSIRVANAKALIVGSELADILQNLITAEQLPRDLPIYQYADEQLRSTPGHVLLENAIDLNVELSRQTPLELSKVILPEEARSKLLYVYTSGTTGLPKAAVITNLRYLFMTAGTFYMLRLRSDDIIYNPLPLYHTAGGIVGVGNALLNGSTVVLRKKFSASNFWRDCYRNRCTVAQYIGELCRYLLATPYTKDQQQHNLRLMYGNGLRPQIWTQFISRFGIPQIGEIYGATEGNSNLINITNRVGAIGFVPVFGGKLYPVQILRCDEQTGEVLRDSQGRCIRCKVGEAGLLVGQVNARRAVSAFHGYADKGASEQKLLRDVFGKGDVYFNSGDMVVCDILGYFYFKDRTGDTFRWRGENVATQEVEAIITNCIGLNDCVVYGVQIPHVEGKAGMAAIVDPQRKVDMDYLSIVIRGSLPPYARPLFIRLLDEIPRTATFKLKKRELAMEGYNLRKLKEPIYYLNRDGIYRQLSQEQYQALQAGTAGL</sequence>
<evidence type="ECO:0000256" key="17">
    <source>
        <dbReference type="ARBA" id="ARBA00046271"/>
    </source>
</evidence>
<dbReference type="InterPro" id="IPR025110">
    <property type="entry name" value="AMP-bd_C"/>
</dbReference>
<evidence type="ECO:0000256" key="14">
    <source>
        <dbReference type="ARBA" id="ARBA00026121"/>
    </source>
</evidence>
<evidence type="ECO:0000256" key="6">
    <source>
        <dbReference type="ARBA" id="ARBA00022692"/>
    </source>
</evidence>
<dbReference type="NCBIfam" id="NF006134">
    <property type="entry name" value="PRK08279.1"/>
    <property type="match status" value="1"/>
</dbReference>
<evidence type="ECO:0000259" key="23">
    <source>
        <dbReference type="Pfam" id="PF00501"/>
    </source>
</evidence>
<feature type="transmembrane region" description="Helical" evidence="22">
    <location>
        <begin position="41"/>
        <end position="60"/>
    </location>
</feature>
<evidence type="ECO:0000256" key="11">
    <source>
        <dbReference type="ARBA" id="ARBA00023055"/>
    </source>
</evidence>
<protein>
    <recommendedName>
        <fullName evidence="20">Very long-chain fatty acid transport protein</fullName>
        <ecNumber evidence="14">6.2.1.3</ecNumber>
    </recommendedName>
    <alternativeName>
        <fullName evidence="16">Long-chain-fatty-acid--CoA ligase</fullName>
    </alternativeName>
    <alternativeName>
        <fullName evidence="21">Very-long-chain acyl-CoA synthetase</fullName>
    </alternativeName>
</protein>
<dbReference type="InterPro" id="IPR020845">
    <property type="entry name" value="AMP-binding_CS"/>
</dbReference>
<evidence type="ECO:0000313" key="26">
    <source>
        <dbReference type="Proteomes" id="UP000007798"/>
    </source>
</evidence>
<dbReference type="SUPFAM" id="SSF56801">
    <property type="entry name" value="Acetyl-CoA synthetase-like"/>
    <property type="match status" value="1"/>
</dbReference>
<keyword evidence="5" id="KW-0436">Ligase</keyword>
<dbReference type="GO" id="GO:0005789">
    <property type="term" value="C:endoplasmic reticulum membrane"/>
    <property type="evidence" value="ECO:0007669"/>
    <property type="project" value="TreeGrafter"/>
</dbReference>
<name>B4MYE1_DROWI</name>
<dbReference type="AlphaFoldDB" id="B4MYE1"/>
<evidence type="ECO:0000313" key="25">
    <source>
        <dbReference type="EMBL" id="EDW77130.2"/>
    </source>
</evidence>
<dbReference type="FunFam" id="3.30.300.30:FF:000002">
    <property type="entry name" value="Long-chain fatty acid transport protein 1"/>
    <property type="match status" value="1"/>
</dbReference>
<proteinExistence type="inferred from homology"/>
<evidence type="ECO:0000256" key="22">
    <source>
        <dbReference type="SAM" id="Phobius"/>
    </source>
</evidence>
<feature type="domain" description="AMP-dependent synthetase/ligase" evidence="23">
    <location>
        <begin position="123"/>
        <end position="478"/>
    </location>
</feature>
<dbReference type="EMBL" id="CH963894">
    <property type="protein sequence ID" value="EDW77130.2"/>
    <property type="molecule type" value="Genomic_DNA"/>
</dbReference>
<dbReference type="Gene3D" id="3.40.50.12780">
    <property type="entry name" value="N-terminal domain of ligase-like"/>
    <property type="match status" value="1"/>
</dbReference>
<keyword evidence="11" id="KW-0445">Lipid transport</keyword>
<keyword evidence="10 22" id="KW-1133">Transmembrane helix</keyword>
<keyword evidence="26" id="KW-1185">Reference proteome</keyword>
<dbReference type="Pfam" id="PF00501">
    <property type="entry name" value="AMP-binding"/>
    <property type="match status" value="1"/>
</dbReference>
<keyword evidence="8" id="KW-0276">Fatty acid metabolism</keyword>
<evidence type="ECO:0000256" key="9">
    <source>
        <dbReference type="ARBA" id="ARBA00022840"/>
    </source>
</evidence>
<dbReference type="Pfam" id="PF13193">
    <property type="entry name" value="AMP-binding_C"/>
    <property type="match status" value="1"/>
</dbReference>
<dbReference type="PANTHER" id="PTHR43107">
    <property type="entry name" value="LONG-CHAIN FATTY ACID TRANSPORT PROTEIN"/>
    <property type="match status" value="1"/>
</dbReference>
<dbReference type="EC" id="6.2.1.3" evidence="14"/>
<evidence type="ECO:0000256" key="12">
    <source>
        <dbReference type="ARBA" id="ARBA00023136"/>
    </source>
</evidence>
<evidence type="ECO:0000256" key="3">
    <source>
        <dbReference type="ARBA" id="ARBA00022448"/>
    </source>
</evidence>
<dbReference type="InterPro" id="IPR042099">
    <property type="entry name" value="ANL_N_sf"/>
</dbReference>
<evidence type="ECO:0000256" key="21">
    <source>
        <dbReference type="ARBA" id="ARBA00078285"/>
    </source>
</evidence>
<dbReference type="InterPro" id="IPR000873">
    <property type="entry name" value="AMP-dep_synth/lig_dom"/>
</dbReference>
<keyword evidence="8" id="KW-0443">Lipid metabolism</keyword>
<dbReference type="OrthoDB" id="288590at2759"/>
<evidence type="ECO:0000256" key="10">
    <source>
        <dbReference type="ARBA" id="ARBA00022989"/>
    </source>
</evidence>
<dbReference type="FunCoup" id="B4MYE1">
    <property type="interactions" value="76"/>
</dbReference>
<dbReference type="FunFam" id="3.40.50.12780:FF:000019">
    <property type="entry name" value="Long-chain fatty acid transporter"/>
    <property type="match status" value="1"/>
</dbReference>
<dbReference type="GO" id="GO:0005524">
    <property type="term" value="F:ATP binding"/>
    <property type="evidence" value="ECO:0007669"/>
    <property type="project" value="UniProtKB-KW"/>
</dbReference>
<dbReference type="PROSITE" id="PS00455">
    <property type="entry name" value="AMP_BINDING"/>
    <property type="match status" value="1"/>
</dbReference>
<dbReference type="GO" id="GO:0005778">
    <property type="term" value="C:peroxisomal membrane"/>
    <property type="evidence" value="ECO:0007669"/>
    <property type="project" value="UniProtKB-SubCell"/>
</dbReference>
<evidence type="ECO:0000256" key="8">
    <source>
        <dbReference type="ARBA" id="ARBA00022832"/>
    </source>
</evidence>
<dbReference type="KEGG" id="dwi:6643397"/>
<gene>
    <name evidence="25" type="primary">Dwil\GK22202</name>
    <name evidence="25" type="ORF">Dwil_GK22202</name>
</gene>
<keyword evidence="12 22" id="KW-0472">Membrane</keyword>
<evidence type="ECO:0000256" key="18">
    <source>
        <dbReference type="ARBA" id="ARBA00048666"/>
    </source>
</evidence>
<dbReference type="GO" id="GO:0005886">
    <property type="term" value="C:plasma membrane"/>
    <property type="evidence" value="ECO:0007669"/>
    <property type="project" value="UniProtKB-SubCell"/>
</dbReference>
<reference evidence="25 26" key="1">
    <citation type="journal article" date="2007" name="Nature">
        <title>Evolution of genes and genomes on the Drosophila phylogeny.</title>
        <authorList>
            <consortium name="Drosophila 12 Genomes Consortium"/>
            <person name="Clark A.G."/>
            <person name="Eisen M.B."/>
            <person name="Smith D.R."/>
            <person name="Bergman C.M."/>
            <person name="Oliver B."/>
            <person name="Markow T.A."/>
            <person name="Kaufman T.C."/>
            <person name="Kellis M."/>
            <person name="Gelbart W."/>
            <person name="Iyer V.N."/>
            <person name="Pollard D.A."/>
            <person name="Sackton T.B."/>
            <person name="Larracuente A.M."/>
            <person name="Singh N.D."/>
            <person name="Abad J.P."/>
            <person name="Abt D.N."/>
            <person name="Adryan B."/>
            <person name="Aguade M."/>
            <person name="Akashi H."/>
            <person name="Anderson W.W."/>
            <person name="Aquadro C.F."/>
            <person name="Ardell D.H."/>
            <person name="Arguello R."/>
            <person name="Artieri C.G."/>
            <person name="Barbash D.A."/>
            <person name="Barker D."/>
            <person name="Barsanti P."/>
            <person name="Batterham P."/>
            <person name="Batzoglou S."/>
            <person name="Begun D."/>
            <person name="Bhutkar A."/>
            <person name="Blanco E."/>
            <person name="Bosak S.A."/>
            <person name="Bradley R.K."/>
            <person name="Brand A.D."/>
            <person name="Brent M.R."/>
            <person name="Brooks A.N."/>
            <person name="Brown R.H."/>
            <person name="Butlin R.K."/>
            <person name="Caggese C."/>
            <person name="Calvi B.R."/>
            <person name="Bernardo de Carvalho A."/>
            <person name="Caspi A."/>
            <person name="Castrezana S."/>
            <person name="Celniker S.E."/>
            <person name="Chang J.L."/>
            <person name="Chapple C."/>
            <person name="Chatterji S."/>
            <person name="Chinwalla A."/>
            <person name="Civetta A."/>
            <person name="Clifton S.W."/>
            <person name="Comeron J.M."/>
            <person name="Costello J.C."/>
            <person name="Coyne J.A."/>
            <person name="Daub J."/>
            <person name="David R.G."/>
            <person name="Delcher A.L."/>
            <person name="Delehaunty K."/>
            <person name="Do C.B."/>
            <person name="Ebling H."/>
            <person name="Edwards K."/>
            <person name="Eickbush T."/>
            <person name="Evans J.D."/>
            <person name="Filipski A."/>
            <person name="Findeiss S."/>
            <person name="Freyhult E."/>
            <person name="Fulton L."/>
            <person name="Fulton R."/>
            <person name="Garcia A.C."/>
            <person name="Gardiner A."/>
            <person name="Garfield D.A."/>
            <person name="Garvin B.E."/>
            <person name="Gibson G."/>
            <person name="Gilbert D."/>
            <person name="Gnerre S."/>
            <person name="Godfrey J."/>
            <person name="Good R."/>
            <person name="Gotea V."/>
            <person name="Gravely B."/>
            <person name="Greenberg A.J."/>
            <person name="Griffiths-Jones S."/>
            <person name="Gross S."/>
            <person name="Guigo R."/>
            <person name="Gustafson E.A."/>
            <person name="Haerty W."/>
            <person name="Hahn M.W."/>
            <person name="Halligan D.L."/>
            <person name="Halpern A.L."/>
            <person name="Halter G.M."/>
            <person name="Han M.V."/>
            <person name="Heger A."/>
            <person name="Hillier L."/>
            <person name="Hinrichs A.S."/>
            <person name="Holmes I."/>
            <person name="Hoskins R.A."/>
            <person name="Hubisz M.J."/>
            <person name="Hultmark D."/>
            <person name="Huntley M.A."/>
            <person name="Jaffe D.B."/>
            <person name="Jagadeeshan S."/>
            <person name="Jeck W.R."/>
            <person name="Johnson J."/>
            <person name="Jones C.D."/>
            <person name="Jordan W.C."/>
            <person name="Karpen G.H."/>
            <person name="Kataoka E."/>
            <person name="Keightley P.D."/>
            <person name="Kheradpour P."/>
            <person name="Kirkness E.F."/>
            <person name="Koerich L.B."/>
            <person name="Kristiansen K."/>
            <person name="Kudrna D."/>
            <person name="Kulathinal R.J."/>
            <person name="Kumar S."/>
            <person name="Kwok R."/>
            <person name="Lander E."/>
            <person name="Langley C.H."/>
            <person name="Lapoint R."/>
            <person name="Lazzaro B.P."/>
            <person name="Lee S.J."/>
            <person name="Levesque L."/>
            <person name="Li R."/>
            <person name="Lin C.F."/>
            <person name="Lin M.F."/>
            <person name="Lindblad-Toh K."/>
            <person name="Llopart A."/>
            <person name="Long M."/>
            <person name="Low L."/>
            <person name="Lozovsky E."/>
            <person name="Lu J."/>
            <person name="Luo M."/>
            <person name="Machado C.A."/>
            <person name="Makalowski W."/>
            <person name="Marzo M."/>
            <person name="Matsuda M."/>
            <person name="Matzkin L."/>
            <person name="McAllister B."/>
            <person name="McBride C.S."/>
            <person name="McKernan B."/>
            <person name="McKernan K."/>
            <person name="Mendez-Lago M."/>
            <person name="Minx P."/>
            <person name="Mollenhauer M.U."/>
            <person name="Montooth K."/>
            <person name="Mount S.M."/>
            <person name="Mu X."/>
            <person name="Myers E."/>
            <person name="Negre B."/>
            <person name="Newfeld S."/>
            <person name="Nielsen R."/>
            <person name="Noor M.A."/>
            <person name="O'Grady P."/>
            <person name="Pachter L."/>
            <person name="Papaceit M."/>
            <person name="Parisi M.J."/>
            <person name="Parisi M."/>
            <person name="Parts L."/>
            <person name="Pedersen J.S."/>
            <person name="Pesole G."/>
            <person name="Phillippy A.M."/>
            <person name="Ponting C.P."/>
            <person name="Pop M."/>
            <person name="Porcelli D."/>
            <person name="Powell J.R."/>
            <person name="Prohaska S."/>
            <person name="Pruitt K."/>
            <person name="Puig M."/>
            <person name="Quesneville H."/>
            <person name="Ram K.R."/>
            <person name="Rand D."/>
            <person name="Rasmussen M.D."/>
            <person name="Reed L.K."/>
            <person name="Reenan R."/>
            <person name="Reily A."/>
            <person name="Remington K.A."/>
            <person name="Rieger T.T."/>
            <person name="Ritchie M.G."/>
            <person name="Robin C."/>
            <person name="Rogers Y.H."/>
            <person name="Rohde C."/>
            <person name="Rozas J."/>
            <person name="Rubenfield M.J."/>
            <person name="Ruiz A."/>
            <person name="Russo S."/>
            <person name="Salzberg S.L."/>
            <person name="Sanchez-Gracia A."/>
            <person name="Saranga D.J."/>
            <person name="Sato H."/>
            <person name="Schaeffer S.W."/>
            <person name="Schatz M.C."/>
            <person name="Schlenke T."/>
            <person name="Schwartz R."/>
            <person name="Segarra C."/>
            <person name="Singh R.S."/>
            <person name="Sirot L."/>
            <person name="Sirota M."/>
            <person name="Sisneros N.B."/>
            <person name="Smith C.D."/>
            <person name="Smith T.F."/>
            <person name="Spieth J."/>
            <person name="Stage D.E."/>
            <person name="Stark A."/>
            <person name="Stephan W."/>
            <person name="Strausberg R.L."/>
            <person name="Strempel S."/>
            <person name="Sturgill D."/>
            <person name="Sutton G."/>
            <person name="Sutton G.G."/>
            <person name="Tao W."/>
            <person name="Teichmann S."/>
            <person name="Tobari Y.N."/>
            <person name="Tomimura Y."/>
            <person name="Tsolas J.M."/>
            <person name="Valente V.L."/>
            <person name="Venter E."/>
            <person name="Venter J.C."/>
            <person name="Vicario S."/>
            <person name="Vieira F.G."/>
            <person name="Vilella A.J."/>
            <person name="Villasante A."/>
            <person name="Walenz B."/>
            <person name="Wang J."/>
            <person name="Wasserman M."/>
            <person name="Watts T."/>
            <person name="Wilson D."/>
            <person name="Wilson R.K."/>
            <person name="Wing R.A."/>
            <person name="Wolfner M.F."/>
            <person name="Wong A."/>
            <person name="Wong G.K."/>
            <person name="Wu C.I."/>
            <person name="Wu G."/>
            <person name="Yamamoto D."/>
            <person name="Yang H.P."/>
            <person name="Yang S.P."/>
            <person name="Yorke J.A."/>
            <person name="Yoshida K."/>
            <person name="Zdobnov E."/>
            <person name="Zhang P."/>
            <person name="Zhang Y."/>
            <person name="Zimin A.V."/>
            <person name="Baldwin J."/>
            <person name="Abdouelleil A."/>
            <person name="Abdulkadir J."/>
            <person name="Abebe A."/>
            <person name="Abera B."/>
            <person name="Abreu J."/>
            <person name="Acer S.C."/>
            <person name="Aftuck L."/>
            <person name="Alexander A."/>
            <person name="An P."/>
            <person name="Anderson E."/>
            <person name="Anderson S."/>
            <person name="Arachi H."/>
            <person name="Azer M."/>
            <person name="Bachantsang P."/>
            <person name="Barry A."/>
            <person name="Bayul T."/>
            <person name="Berlin A."/>
            <person name="Bessette D."/>
            <person name="Bloom T."/>
            <person name="Blye J."/>
            <person name="Boguslavskiy L."/>
            <person name="Bonnet C."/>
            <person name="Boukhgalter B."/>
            <person name="Bourzgui I."/>
            <person name="Brown A."/>
            <person name="Cahill P."/>
            <person name="Channer S."/>
            <person name="Cheshatsang Y."/>
            <person name="Chuda L."/>
            <person name="Citroen M."/>
            <person name="Collymore A."/>
            <person name="Cooke P."/>
            <person name="Costello M."/>
            <person name="D'Aco K."/>
            <person name="Daza R."/>
            <person name="De Haan G."/>
            <person name="DeGray S."/>
            <person name="DeMaso C."/>
            <person name="Dhargay N."/>
            <person name="Dooley K."/>
            <person name="Dooley E."/>
            <person name="Doricent M."/>
            <person name="Dorje P."/>
            <person name="Dorjee K."/>
            <person name="Dupes A."/>
            <person name="Elong R."/>
            <person name="Falk J."/>
            <person name="Farina A."/>
            <person name="Faro S."/>
            <person name="Ferguson D."/>
            <person name="Fisher S."/>
            <person name="Foley C.D."/>
            <person name="Franke A."/>
            <person name="Friedrich D."/>
            <person name="Gadbois L."/>
            <person name="Gearin G."/>
            <person name="Gearin C.R."/>
            <person name="Giannoukos G."/>
            <person name="Goode T."/>
            <person name="Graham J."/>
            <person name="Grandbois E."/>
            <person name="Grewal S."/>
            <person name="Gyaltsen K."/>
            <person name="Hafez N."/>
            <person name="Hagos B."/>
            <person name="Hall J."/>
            <person name="Henson C."/>
            <person name="Hollinger A."/>
            <person name="Honan T."/>
            <person name="Huard M.D."/>
            <person name="Hughes L."/>
            <person name="Hurhula B."/>
            <person name="Husby M.E."/>
            <person name="Kamat A."/>
            <person name="Kanga B."/>
            <person name="Kashin S."/>
            <person name="Khazanovich D."/>
            <person name="Kisner P."/>
            <person name="Lance K."/>
            <person name="Lara M."/>
            <person name="Lee W."/>
            <person name="Lennon N."/>
            <person name="Letendre F."/>
            <person name="LeVine R."/>
            <person name="Lipovsky A."/>
            <person name="Liu X."/>
            <person name="Liu J."/>
            <person name="Liu S."/>
            <person name="Lokyitsang T."/>
            <person name="Lokyitsang Y."/>
            <person name="Lubonja R."/>
            <person name="Lui A."/>
            <person name="MacDonald P."/>
            <person name="Magnisalis V."/>
            <person name="Maru K."/>
            <person name="Matthews C."/>
            <person name="McCusker W."/>
            <person name="McDonough S."/>
            <person name="Mehta T."/>
            <person name="Meldrim J."/>
            <person name="Meneus L."/>
            <person name="Mihai O."/>
            <person name="Mihalev A."/>
            <person name="Mihova T."/>
            <person name="Mittelman R."/>
            <person name="Mlenga V."/>
            <person name="Montmayeur A."/>
            <person name="Mulrain L."/>
            <person name="Navidi A."/>
            <person name="Naylor J."/>
            <person name="Negash T."/>
            <person name="Nguyen T."/>
            <person name="Nguyen N."/>
            <person name="Nicol R."/>
            <person name="Norbu C."/>
            <person name="Norbu N."/>
            <person name="Novod N."/>
            <person name="O'Neill B."/>
            <person name="Osman S."/>
            <person name="Markiewicz E."/>
            <person name="Oyono O.L."/>
            <person name="Patti C."/>
            <person name="Phunkhang P."/>
            <person name="Pierre F."/>
            <person name="Priest M."/>
            <person name="Raghuraman S."/>
            <person name="Rege F."/>
            <person name="Reyes R."/>
            <person name="Rise C."/>
            <person name="Rogov P."/>
            <person name="Ross K."/>
            <person name="Ryan E."/>
            <person name="Settipalli S."/>
            <person name="Shea T."/>
            <person name="Sherpa N."/>
            <person name="Shi L."/>
            <person name="Shih D."/>
            <person name="Sparrow T."/>
            <person name="Spaulding J."/>
            <person name="Stalker J."/>
            <person name="Stange-Thomann N."/>
            <person name="Stavropoulos S."/>
            <person name="Stone C."/>
            <person name="Strader C."/>
            <person name="Tesfaye S."/>
            <person name="Thomson T."/>
            <person name="Thoulutsang Y."/>
            <person name="Thoulutsang D."/>
            <person name="Topham K."/>
            <person name="Topping I."/>
            <person name="Tsamla T."/>
            <person name="Vassiliev H."/>
            <person name="Vo A."/>
            <person name="Wangchuk T."/>
            <person name="Wangdi T."/>
            <person name="Weiand M."/>
            <person name="Wilkinson J."/>
            <person name="Wilson A."/>
            <person name="Yadav S."/>
            <person name="Young G."/>
            <person name="Yu Q."/>
            <person name="Zembek L."/>
            <person name="Zhong D."/>
            <person name="Zimmer A."/>
            <person name="Zwirko Z."/>
            <person name="Jaffe D.B."/>
            <person name="Alvarez P."/>
            <person name="Brockman W."/>
            <person name="Butler J."/>
            <person name="Chin C."/>
            <person name="Gnerre S."/>
            <person name="Grabherr M."/>
            <person name="Kleber M."/>
            <person name="Mauceli E."/>
            <person name="MacCallum I."/>
        </authorList>
    </citation>
    <scope>NUCLEOTIDE SEQUENCE [LARGE SCALE GENOMIC DNA]</scope>
    <source>
        <strain evidence="26">Tucson 14030-0811.24</strain>
    </source>
</reference>
<dbReference type="HOGENOM" id="CLU_000022_46_2_1"/>
<feature type="transmembrane region" description="Helical" evidence="22">
    <location>
        <begin position="67"/>
        <end position="88"/>
    </location>
</feature>
<evidence type="ECO:0000259" key="24">
    <source>
        <dbReference type="Pfam" id="PF13193"/>
    </source>
</evidence>
<comment type="catalytic activity">
    <reaction evidence="15">
        <text>a very long-chain fatty acid + ATP + CoA = a very long-chain fatty acyl-CoA + AMP + diphosphate</text>
        <dbReference type="Rhea" id="RHEA:54536"/>
        <dbReference type="ChEBI" id="CHEBI:30616"/>
        <dbReference type="ChEBI" id="CHEBI:33019"/>
        <dbReference type="ChEBI" id="CHEBI:57287"/>
        <dbReference type="ChEBI" id="CHEBI:58950"/>
        <dbReference type="ChEBI" id="CHEBI:138261"/>
        <dbReference type="ChEBI" id="CHEBI:456215"/>
    </reaction>
    <physiologicalReaction direction="left-to-right" evidence="15">
        <dbReference type="Rhea" id="RHEA:54537"/>
    </physiologicalReaction>
</comment>
<keyword evidence="9" id="KW-0067">ATP-binding</keyword>
<evidence type="ECO:0000256" key="4">
    <source>
        <dbReference type="ARBA" id="ARBA00022475"/>
    </source>
</evidence>
<dbReference type="PANTHER" id="PTHR43107:SF15">
    <property type="entry name" value="FATTY ACID TRANSPORT PROTEIN 3, ISOFORM A"/>
    <property type="match status" value="1"/>
</dbReference>